<keyword evidence="3" id="KW-1185">Reference proteome</keyword>
<dbReference type="InterPro" id="IPR052925">
    <property type="entry name" value="Phage_Integrase-like_Recomb"/>
</dbReference>
<dbReference type="PANTHER" id="PTHR34605:SF4">
    <property type="entry name" value="DNA ADENINE METHYLTRANSFERASE"/>
    <property type="match status" value="1"/>
</dbReference>
<dbReference type="Gene3D" id="1.10.443.10">
    <property type="entry name" value="Intergrase catalytic core"/>
    <property type="match status" value="1"/>
</dbReference>
<sequence length="336" mass="39137">RCDSIELNGEKKPGSKVRSTYNHAQKIRAAMTYSFSRLGHGLEAWHESEVTGQMKGNPSVSQALTSYMVSLRRRKVQEGETPTSSRAVTADIIGKMFDFNHRPENWKLGSYKPTSRTDTRKQWGGPNFRRLLQVAYTVAFLCLLRFDEVLKIQVHEVEPVPGNDHILKITLPFRKTDQFGEIKPFYIHALPEEMKHLCFVRAYSDWIRNTQIRDGYIFRGIDKNDRVKIDVNRAMTQDMFLRGFCHNLLDVGVDPTTYGTHSFHHGGCQWLSIDMRWPLRKICEWGGWSTDFNHLTIVKYLISWNDDPRTRREDFFNLERKPVLQCHMCGRTCDCS</sequence>
<protein>
    <submittedName>
        <fullName evidence="2">DNA breaking-rejoining enzyme</fullName>
    </submittedName>
</protein>
<keyword evidence="1" id="KW-0233">DNA recombination</keyword>
<dbReference type="GO" id="GO:0015074">
    <property type="term" value="P:DNA integration"/>
    <property type="evidence" value="ECO:0007669"/>
    <property type="project" value="InterPro"/>
</dbReference>
<dbReference type="Proteomes" id="UP000297245">
    <property type="component" value="Unassembled WGS sequence"/>
</dbReference>
<dbReference type="InterPro" id="IPR013762">
    <property type="entry name" value="Integrase-like_cat_sf"/>
</dbReference>
<evidence type="ECO:0000313" key="3">
    <source>
        <dbReference type="Proteomes" id="UP000297245"/>
    </source>
</evidence>
<dbReference type="OrthoDB" id="3163890at2759"/>
<evidence type="ECO:0000256" key="1">
    <source>
        <dbReference type="ARBA" id="ARBA00023172"/>
    </source>
</evidence>
<dbReference type="AlphaFoldDB" id="A0A4V4HBB0"/>
<name>A0A4V4HBB0_DENBC</name>
<organism evidence="2 3">
    <name type="scientific">Dendrothele bispora (strain CBS 962.96)</name>
    <dbReference type="NCBI Taxonomy" id="1314807"/>
    <lineage>
        <taxon>Eukaryota</taxon>
        <taxon>Fungi</taxon>
        <taxon>Dikarya</taxon>
        <taxon>Basidiomycota</taxon>
        <taxon>Agaricomycotina</taxon>
        <taxon>Agaricomycetes</taxon>
        <taxon>Agaricomycetidae</taxon>
        <taxon>Agaricales</taxon>
        <taxon>Agaricales incertae sedis</taxon>
        <taxon>Dendrothele</taxon>
    </lineage>
</organism>
<dbReference type="GO" id="GO:0006310">
    <property type="term" value="P:DNA recombination"/>
    <property type="evidence" value="ECO:0007669"/>
    <property type="project" value="UniProtKB-KW"/>
</dbReference>
<feature type="non-terminal residue" evidence="2">
    <location>
        <position position="1"/>
    </location>
</feature>
<dbReference type="EMBL" id="ML180153">
    <property type="protein sequence ID" value="THU78675.1"/>
    <property type="molecule type" value="Genomic_DNA"/>
</dbReference>
<dbReference type="InterPro" id="IPR011010">
    <property type="entry name" value="DNA_brk_join_enz"/>
</dbReference>
<dbReference type="SUPFAM" id="SSF56349">
    <property type="entry name" value="DNA breaking-rejoining enzymes"/>
    <property type="match status" value="1"/>
</dbReference>
<accession>A0A4V4HBB0</accession>
<reference evidence="2 3" key="1">
    <citation type="journal article" date="2019" name="Nat. Ecol. Evol.">
        <title>Megaphylogeny resolves global patterns of mushroom evolution.</title>
        <authorList>
            <person name="Varga T."/>
            <person name="Krizsan K."/>
            <person name="Foldi C."/>
            <person name="Dima B."/>
            <person name="Sanchez-Garcia M."/>
            <person name="Sanchez-Ramirez S."/>
            <person name="Szollosi G.J."/>
            <person name="Szarkandi J.G."/>
            <person name="Papp V."/>
            <person name="Albert L."/>
            <person name="Andreopoulos W."/>
            <person name="Angelini C."/>
            <person name="Antonin V."/>
            <person name="Barry K.W."/>
            <person name="Bougher N.L."/>
            <person name="Buchanan P."/>
            <person name="Buyck B."/>
            <person name="Bense V."/>
            <person name="Catcheside P."/>
            <person name="Chovatia M."/>
            <person name="Cooper J."/>
            <person name="Damon W."/>
            <person name="Desjardin D."/>
            <person name="Finy P."/>
            <person name="Geml J."/>
            <person name="Haridas S."/>
            <person name="Hughes K."/>
            <person name="Justo A."/>
            <person name="Karasinski D."/>
            <person name="Kautmanova I."/>
            <person name="Kiss B."/>
            <person name="Kocsube S."/>
            <person name="Kotiranta H."/>
            <person name="LaButti K.M."/>
            <person name="Lechner B.E."/>
            <person name="Liimatainen K."/>
            <person name="Lipzen A."/>
            <person name="Lukacs Z."/>
            <person name="Mihaltcheva S."/>
            <person name="Morgado L.N."/>
            <person name="Niskanen T."/>
            <person name="Noordeloos M.E."/>
            <person name="Ohm R.A."/>
            <person name="Ortiz-Santana B."/>
            <person name="Ovrebo C."/>
            <person name="Racz N."/>
            <person name="Riley R."/>
            <person name="Savchenko A."/>
            <person name="Shiryaev A."/>
            <person name="Soop K."/>
            <person name="Spirin V."/>
            <person name="Szebenyi C."/>
            <person name="Tomsovsky M."/>
            <person name="Tulloss R.E."/>
            <person name="Uehling J."/>
            <person name="Grigoriev I.V."/>
            <person name="Vagvolgyi C."/>
            <person name="Papp T."/>
            <person name="Martin F.M."/>
            <person name="Miettinen O."/>
            <person name="Hibbett D.S."/>
            <person name="Nagy L.G."/>
        </authorList>
    </citation>
    <scope>NUCLEOTIDE SEQUENCE [LARGE SCALE GENOMIC DNA]</scope>
    <source>
        <strain evidence="2 3">CBS 962.96</strain>
    </source>
</reference>
<proteinExistence type="predicted"/>
<evidence type="ECO:0000313" key="2">
    <source>
        <dbReference type="EMBL" id="THU78675.1"/>
    </source>
</evidence>
<dbReference type="GO" id="GO:0003677">
    <property type="term" value="F:DNA binding"/>
    <property type="evidence" value="ECO:0007669"/>
    <property type="project" value="InterPro"/>
</dbReference>
<dbReference type="PANTHER" id="PTHR34605">
    <property type="entry name" value="PHAGE_INTEGRASE DOMAIN-CONTAINING PROTEIN"/>
    <property type="match status" value="1"/>
</dbReference>
<gene>
    <name evidence="2" type="ORF">K435DRAFT_699632</name>
</gene>